<dbReference type="STRING" id="332977.SAMN05421740_106236"/>
<dbReference type="EMBL" id="FNZR01000006">
    <property type="protein sequence ID" value="SEL54390.1"/>
    <property type="molecule type" value="Genomic_DNA"/>
</dbReference>
<name>A0A1H7R2B5_9SPHI</name>
<evidence type="ECO:0000313" key="1">
    <source>
        <dbReference type="EMBL" id="SEL54390.1"/>
    </source>
</evidence>
<organism evidence="1 2">
    <name type="scientific">Parapedobacter koreensis</name>
    <dbReference type="NCBI Taxonomy" id="332977"/>
    <lineage>
        <taxon>Bacteria</taxon>
        <taxon>Pseudomonadati</taxon>
        <taxon>Bacteroidota</taxon>
        <taxon>Sphingobacteriia</taxon>
        <taxon>Sphingobacteriales</taxon>
        <taxon>Sphingobacteriaceae</taxon>
        <taxon>Parapedobacter</taxon>
    </lineage>
</organism>
<keyword evidence="2" id="KW-1185">Reference proteome</keyword>
<evidence type="ECO:0000313" key="2">
    <source>
        <dbReference type="Proteomes" id="UP000198916"/>
    </source>
</evidence>
<sequence>MINLIIMRLFFTLSCYLLGLPFLSGQVVEHVNGTVVTEKQYTDIQGNPYLFNGWRKGEVTLTGNEKFTGLNLKYDQVNDEVLYEGKGGNDYHFAKQVVAFSIVADDGESASYRNGFGAYEKLGNNAFYQVLYDGKVKFLRKEVKTIVERIVYGSANANKLVQRSERYFIKLEGKTLAEVKRDRKSLLAFLGPEKSGDLGAFIDREKLKFKSDEDVIKLLQYFEGM</sequence>
<protein>
    <submittedName>
        <fullName evidence="1">Uncharacterized protein</fullName>
    </submittedName>
</protein>
<gene>
    <name evidence="1" type="ORF">SAMN05421740_106236</name>
</gene>
<proteinExistence type="predicted"/>
<dbReference type="Proteomes" id="UP000198916">
    <property type="component" value="Unassembled WGS sequence"/>
</dbReference>
<accession>A0A1H7R2B5</accession>
<reference evidence="2" key="1">
    <citation type="submission" date="2016-10" db="EMBL/GenBank/DDBJ databases">
        <authorList>
            <person name="Varghese N."/>
            <person name="Submissions S."/>
        </authorList>
    </citation>
    <scope>NUCLEOTIDE SEQUENCE [LARGE SCALE GENOMIC DNA]</scope>
    <source>
        <strain evidence="2">Jip14</strain>
    </source>
</reference>
<dbReference type="AlphaFoldDB" id="A0A1H7R2B5"/>